<keyword evidence="3" id="KW-1185">Reference proteome</keyword>
<accession>A0A9X7Z6D3</accession>
<dbReference type="Proteomes" id="UP000663505">
    <property type="component" value="Chromosome"/>
</dbReference>
<dbReference type="Gene3D" id="3.30.565.10">
    <property type="entry name" value="Histidine kinase-like ATPase, C-terminal domain"/>
    <property type="match status" value="1"/>
</dbReference>
<feature type="compositionally biased region" description="Low complexity" evidence="1">
    <location>
        <begin position="39"/>
        <end position="50"/>
    </location>
</feature>
<dbReference type="GO" id="GO:0005524">
    <property type="term" value="F:ATP binding"/>
    <property type="evidence" value="ECO:0007669"/>
    <property type="project" value="UniProtKB-KW"/>
</dbReference>
<organism evidence="2 3">
    <name type="scientific">Alicyclobacillus mengziensis</name>
    <dbReference type="NCBI Taxonomy" id="2931921"/>
    <lineage>
        <taxon>Bacteria</taxon>
        <taxon>Bacillati</taxon>
        <taxon>Bacillota</taxon>
        <taxon>Bacilli</taxon>
        <taxon>Bacillales</taxon>
        <taxon>Alicyclobacillaceae</taxon>
        <taxon>Alicyclobacillus</taxon>
    </lineage>
</organism>
<reference evidence="2 3" key="1">
    <citation type="submission" date="2021-02" db="EMBL/GenBank/DDBJ databases">
        <title>Alicyclobacillus curvatus sp. nov. and Alicyclobacillus mengziensis sp. nov., two acidophilic bacteria isolated from acid mine drainage.</title>
        <authorList>
            <person name="Huang Y."/>
        </authorList>
    </citation>
    <scope>NUCLEOTIDE SEQUENCE [LARGE SCALE GENOMIC DNA]</scope>
    <source>
        <strain evidence="2 3">S30H14</strain>
    </source>
</reference>
<sequence length="70" mass="7315">MRLMVCHRIIDRHGGVIQYQSSSNGTIVTITLPKTSDEASGPPSGPLSAPFDGPERGNDTPLEPSSAPAV</sequence>
<feature type="region of interest" description="Disordered" evidence="1">
    <location>
        <begin position="33"/>
        <end position="70"/>
    </location>
</feature>
<dbReference type="InterPro" id="IPR036890">
    <property type="entry name" value="HATPase_C_sf"/>
</dbReference>
<gene>
    <name evidence="2" type="ORF">JZ786_02165</name>
</gene>
<name>A0A9X7Z6D3_9BACL</name>
<keyword evidence="2" id="KW-0547">Nucleotide-binding</keyword>
<protein>
    <submittedName>
        <fullName evidence="2">ATP-binding protein</fullName>
    </submittedName>
</protein>
<dbReference type="EMBL" id="CP071182">
    <property type="protein sequence ID" value="QSO47869.1"/>
    <property type="molecule type" value="Genomic_DNA"/>
</dbReference>
<dbReference type="SUPFAM" id="SSF55874">
    <property type="entry name" value="ATPase domain of HSP90 chaperone/DNA topoisomerase II/histidine kinase"/>
    <property type="match status" value="1"/>
</dbReference>
<dbReference type="RefSeq" id="WP_206657212.1">
    <property type="nucleotide sequence ID" value="NZ_CP071182.1"/>
</dbReference>
<evidence type="ECO:0000313" key="2">
    <source>
        <dbReference type="EMBL" id="QSO47869.1"/>
    </source>
</evidence>
<evidence type="ECO:0000256" key="1">
    <source>
        <dbReference type="SAM" id="MobiDB-lite"/>
    </source>
</evidence>
<dbReference type="KEGG" id="afx:JZ786_02165"/>
<evidence type="ECO:0000313" key="3">
    <source>
        <dbReference type="Proteomes" id="UP000663505"/>
    </source>
</evidence>
<proteinExistence type="predicted"/>
<keyword evidence="2" id="KW-0067">ATP-binding</keyword>
<dbReference type="AlphaFoldDB" id="A0A9X7Z6D3"/>